<dbReference type="EMBL" id="LR797467">
    <property type="protein sequence ID" value="CAB4218460.1"/>
    <property type="molecule type" value="Genomic_DNA"/>
</dbReference>
<proteinExistence type="predicted"/>
<evidence type="ECO:0000313" key="3">
    <source>
        <dbReference type="EMBL" id="CAB4199731.1"/>
    </source>
</evidence>
<evidence type="ECO:0000256" key="1">
    <source>
        <dbReference type="SAM" id="Phobius"/>
    </source>
</evidence>
<organism evidence="4">
    <name type="scientific">uncultured Caudovirales phage</name>
    <dbReference type="NCBI Taxonomy" id="2100421"/>
    <lineage>
        <taxon>Viruses</taxon>
        <taxon>Duplodnaviria</taxon>
        <taxon>Heunggongvirae</taxon>
        <taxon>Uroviricota</taxon>
        <taxon>Caudoviricetes</taxon>
        <taxon>Peduoviridae</taxon>
        <taxon>Maltschvirus</taxon>
        <taxon>Maltschvirus maltsch</taxon>
    </lineage>
</organism>
<reference evidence="4" key="1">
    <citation type="submission" date="2020-05" db="EMBL/GenBank/DDBJ databases">
        <authorList>
            <person name="Chiriac C."/>
            <person name="Salcher M."/>
            <person name="Ghai R."/>
            <person name="Kavagutti S V."/>
        </authorList>
    </citation>
    <scope>NUCLEOTIDE SEQUENCE</scope>
</reference>
<sequence>MTESNIRSIIDAVTEVRSDVNDVRRELLDRLDQIDARLRHVEIEQAKSNIRTLELSNKWKAGIATGIASGIAALLQALIGAQK</sequence>
<evidence type="ECO:0000313" key="4">
    <source>
        <dbReference type="EMBL" id="CAB4218460.1"/>
    </source>
</evidence>
<keyword evidence="1" id="KW-0812">Transmembrane</keyword>
<gene>
    <name evidence="2" type="ORF">UFOVP1005_9</name>
    <name evidence="3" type="ORF">UFOVP1344_9</name>
    <name evidence="4" type="ORF">UFOVP1602_31</name>
</gene>
<feature type="transmembrane region" description="Helical" evidence="1">
    <location>
        <begin position="61"/>
        <end position="81"/>
    </location>
</feature>
<dbReference type="EMBL" id="LR797299">
    <property type="protein sequence ID" value="CAB4199731.1"/>
    <property type="molecule type" value="Genomic_DNA"/>
</dbReference>
<dbReference type="EMBL" id="LR796956">
    <property type="protein sequence ID" value="CAB4177491.1"/>
    <property type="molecule type" value="Genomic_DNA"/>
</dbReference>
<accession>A0A6J5ST74</accession>
<protein>
    <submittedName>
        <fullName evidence="4">Uncharacterized protein</fullName>
    </submittedName>
</protein>
<keyword evidence="1" id="KW-1133">Transmembrane helix</keyword>
<name>A0A6J5ST74_9CAUD</name>
<evidence type="ECO:0000313" key="2">
    <source>
        <dbReference type="EMBL" id="CAB4177491.1"/>
    </source>
</evidence>
<keyword evidence="1" id="KW-0472">Membrane</keyword>